<proteinExistence type="predicted"/>
<feature type="chain" id="PRO_5046254487" evidence="1">
    <location>
        <begin position="24"/>
        <end position="262"/>
    </location>
</feature>
<feature type="signal peptide" evidence="1">
    <location>
        <begin position="1"/>
        <end position="23"/>
    </location>
</feature>
<keyword evidence="1" id="KW-0732">Signal</keyword>
<gene>
    <name evidence="2" type="ORF">GCM10009836_17730</name>
</gene>
<comment type="caution">
    <text evidence="2">The sequence shown here is derived from an EMBL/GenBank/DDBJ whole genome shotgun (WGS) entry which is preliminary data.</text>
</comment>
<accession>A0ABN2MUE5</accession>
<name>A0ABN2MUE5_9PSEU</name>
<organism evidence="2 3">
    <name type="scientific">Pseudonocardia ailaonensis</name>
    <dbReference type="NCBI Taxonomy" id="367279"/>
    <lineage>
        <taxon>Bacteria</taxon>
        <taxon>Bacillati</taxon>
        <taxon>Actinomycetota</taxon>
        <taxon>Actinomycetes</taxon>
        <taxon>Pseudonocardiales</taxon>
        <taxon>Pseudonocardiaceae</taxon>
        <taxon>Pseudonocardia</taxon>
    </lineage>
</organism>
<evidence type="ECO:0000256" key="1">
    <source>
        <dbReference type="SAM" id="SignalP"/>
    </source>
</evidence>
<keyword evidence="3" id="KW-1185">Reference proteome</keyword>
<evidence type="ECO:0000313" key="3">
    <source>
        <dbReference type="Proteomes" id="UP001500449"/>
    </source>
</evidence>
<dbReference type="EMBL" id="BAAAQK010000005">
    <property type="protein sequence ID" value="GAA1839131.1"/>
    <property type="molecule type" value="Genomic_DNA"/>
</dbReference>
<sequence length="262" mass="27320">MKRLIIAVVVLVGVLLAADYASAAAAESVVSRQLRERLDLADDPNVRINGFPFLTQAVRGRYGSIQLTADHLRVGTLDNVQLRGNLRDVTASGLIGSGTPGLRAATVESAVRVGADDLDRMFPQVTPLSFGNIDANGINALITDKDADPALRALDPDSVARISGTMTIDGKKYQPVVVAELQAADGTMRVIPRDVRGSDGDPLPAAVAAQVTQMFTLRISPGPLPFGVTPTTLQVRDGSLELGGEATDLVVGAAPAATTTDS</sequence>
<dbReference type="Pfam" id="PF11209">
    <property type="entry name" value="LmeA"/>
    <property type="match status" value="1"/>
</dbReference>
<reference evidence="2 3" key="1">
    <citation type="journal article" date="2019" name="Int. J. Syst. Evol. Microbiol.">
        <title>The Global Catalogue of Microorganisms (GCM) 10K type strain sequencing project: providing services to taxonomists for standard genome sequencing and annotation.</title>
        <authorList>
            <consortium name="The Broad Institute Genomics Platform"/>
            <consortium name="The Broad Institute Genome Sequencing Center for Infectious Disease"/>
            <person name="Wu L."/>
            <person name="Ma J."/>
        </authorList>
    </citation>
    <scope>NUCLEOTIDE SEQUENCE [LARGE SCALE GENOMIC DNA]</scope>
    <source>
        <strain evidence="2 3">JCM 16009</strain>
    </source>
</reference>
<evidence type="ECO:0000313" key="2">
    <source>
        <dbReference type="EMBL" id="GAA1839131.1"/>
    </source>
</evidence>
<dbReference type="Proteomes" id="UP001500449">
    <property type="component" value="Unassembled WGS sequence"/>
</dbReference>
<protein>
    <submittedName>
        <fullName evidence="2">DUF2993 domain-containing protein</fullName>
    </submittedName>
</protein>
<dbReference type="InterPro" id="IPR021373">
    <property type="entry name" value="DUF2993"/>
</dbReference>
<dbReference type="RefSeq" id="WP_344414404.1">
    <property type="nucleotide sequence ID" value="NZ_BAAAQK010000005.1"/>
</dbReference>